<sequence>MHKLIRPRVCISIVLCLKFISPATGLGC</sequence>
<accession>A0A0A9E0H8</accession>
<dbReference type="EMBL" id="GBRH01206465">
    <property type="protein sequence ID" value="JAD91430.1"/>
    <property type="molecule type" value="Transcribed_RNA"/>
</dbReference>
<evidence type="ECO:0000313" key="1">
    <source>
        <dbReference type="EMBL" id="JAD91430.1"/>
    </source>
</evidence>
<name>A0A0A9E0H8_ARUDO</name>
<reference evidence="1" key="1">
    <citation type="submission" date="2014-09" db="EMBL/GenBank/DDBJ databases">
        <authorList>
            <person name="Magalhaes I.L.F."/>
            <person name="Oliveira U."/>
            <person name="Santos F.R."/>
            <person name="Vidigal T.H.D.A."/>
            <person name="Brescovit A.D."/>
            <person name="Santos A.J."/>
        </authorList>
    </citation>
    <scope>NUCLEOTIDE SEQUENCE</scope>
    <source>
        <tissue evidence="1">Shoot tissue taken approximately 20 cm above the soil surface</tissue>
    </source>
</reference>
<reference evidence="1" key="2">
    <citation type="journal article" date="2015" name="Data Brief">
        <title>Shoot transcriptome of the giant reed, Arundo donax.</title>
        <authorList>
            <person name="Barrero R.A."/>
            <person name="Guerrero F.D."/>
            <person name="Moolhuijzen P."/>
            <person name="Goolsby J.A."/>
            <person name="Tidwell J."/>
            <person name="Bellgard S.E."/>
            <person name="Bellgard M.I."/>
        </authorList>
    </citation>
    <scope>NUCLEOTIDE SEQUENCE</scope>
    <source>
        <tissue evidence="1">Shoot tissue taken approximately 20 cm above the soil surface</tissue>
    </source>
</reference>
<organism evidence="1">
    <name type="scientific">Arundo donax</name>
    <name type="common">Giant reed</name>
    <name type="synonym">Donax arundinaceus</name>
    <dbReference type="NCBI Taxonomy" id="35708"/>
    <lineage>
        <taxon>Eukaryota</taxon>
        <taxon>Viridiplantae</taxon>
        <taxon>Streptophyta</taxon>
        <taxon>Embryophyta</taxon>
        <taxon>Tracheophyta</taxon>
        <taxon>Spermatophyta</taxon>
        <taxon>Magnoliopsida</taxon>
        <taxon>Liliopsida</taxon>
        <taxon>Poales</taxon>
        <taxon>Poaceae</taxon>
        <taxon>PACMAD clade</taxon>
        <taxon>Arundinoideae</taxon>
        <taxon>Arundineae</taxon>
        <taxon>Arundo</taxon>
    </lineage>
</organism>
<dbReference type="AlphaFoldDB" id="A0A0A9E0H8"/>
<protein>
    <submittedName>
        <fullName evidence="1">Uncharacterized protein</fullName>
    </submittedName>
</protein>
<proteinExistence type="predicted"/>